<name>A0A1A9WU42_9MUSC</name>
<reference evidence="1" key="2">
    <citation type="submission" date="2020-05" db="UniProtKB">
        <authorList>
            <consortium name="EnsemblMetazoa"/>
        </authorList>
    </citation>
    <scope>IDENTIFICATION</scope>
    <source>
        <strain evidence="1">IAEA</strain>
    </source>
</reference>
<dbReference type="AlphaFoldDB" id="A0A1A9WU42"/>
<organism evidence="1 2">
    <name type="scientific">Glossina brevipalpis</name>
    <dbReference type="NCBI Taxonomy" id="37001"/>
    <lineage>
        <taxon>Eukaryota</taxon>
        <taxon>Metazoa</taxon>
        <taxon>Ecdysozoa</taxon>
        <taxon>Arthropoda</taxon>
        <taxon>Hexapoda</taxon>
        <taxon>Insecta</taxon>
        <taxon>Pterygota</taxon>
        <taxon>Neoptera</taxon>
        <taxon>Endopterygota</taxon>
        <taxon>Diptera</taxon>
        <taxon>Brachycera</taxon>
        <taxon>Muscomorpha</taxon>
        <taxon>Hippoboscoidea</taxon>
        <taxon>Glossinidae</taxon>
        <taxon>Glossina</taxon>
    </lineage>
</organism>
<dbReference type="VEuPathDB" id="VectorBase:GBRI032082"/>
<dbReference type="Proteomes" id="UP000091820">
    <property type="component" value="Unassembled WGS sequence"/>
</dbReference>
<sequence length="434" mass="44772">MAAAASTADDVEAVDEATAELAALPLDATEPAVAADEFEVERGELTPDYVTALEEDKGIVVAVDRVNLADDTVIDGVVAWYRENFVAADKANGEVGLVFSSGFGDTIIGEAPMGEAPIGEVEAEGGLLPATAPVVVPDPWDVPSFDLFEEFSFASCCFDSSSSDFFVFLGAPNALNHALKFGFSLDPEELELDAVTIFSVFVDLPPTSKVLAVNKASNGLCLSLASGVSSVCVSMRSSFPSKDVVEANIVALGKGSKPSKTVSFLFLSFSSTSLSTQVDKTGLTAALFTVLLANSSIKEDCPKPKLSVFITVPRLSLGTLSAVSTINEFLTSFTLAATGPNGNNSSGLLTFCIRLPLALPGGGGGCKSNCVSFGLGAVIVVNVGGTVVGGGINKGVFAAAAADDKEAIEGAFTEELFEEAFTVVLPTELPEVTE</sequence>
<evidence type="ECO:0000313" key="1">
    <source>
        <dbReference type="EnsemblMetazoa" id="GBRI032082-PA"/>
    </source>
</evidence>
<dbReference type="EnsemblMetazoa" id="GBRI032082-RA">
    <property type="protein sequence ID" value="GBRI032082-PA"/>
    <property type="gene ID" value="GBRI032082"/>
</dbReference>
<proteinExistence type="predicted"/>
<evidence type="ECO:0000313" key="2">
    <source>
        <dbReference type="Proteomes" id="UP000091820"/>
    </source>
</evidence>
<protein>
    <submittedName>
        <fullName evidence="1">Uncharacterized protein</fullName>
    </submittedName>
</protein>
<reference evidence="2" key="1">
    <citation type="submission" date="2014-03" db="EMBL/GenBank/DDBJ databases">
        <authorList>
            <person name="Aksoy S."/>
            <person name="Warren W."/>
            <person name="Wilson R.K."/>
        </authorList>
    </citation>
    <scope>NUCLEOTIDE SEQUENCE [LARGE SCALE GENOMIC DNA]</scope>
    <source>
        <strain evidence="2">IAEA</strain>
    </source>
</reference>
<accession>A0A1A9WU42</accession>
<keyword evidence="2" id="KW-1185">Reference proteome</keyword>